<dbReference type="PANTHER" id="PTHR45011:SF1">
    <property type="entry name" value="DAP3-BINDING CELL DEATH ENHANCER 1"/>
    <property type="match status" value="1"/>
</dbReference>
<organism evidence="1 2">
    <name type="scientific">Kingella potus</name>
    <dbReference type="NCBI Taxonomy" id="265175"/>
    <lineage>
        <taxon>Bacteria</taxon>
        <taxon>Pseudomonadati</taxon>
        <taxon>Pseudomonadota</taxon>
        <taxon>Betaproteobacteria</taxon>
        <taxon>Neisseriales</taxon>
        <taxon>Neisseriaceae</taxon>
        <taxon>Kingella</taxon>
    </lineage>
</organism>
<reference evidence="1 2" key="1">
    <citation type="submission" date="2018-06" db="EMBL/GenBank/DDBJ databases">
        <authorList>
            <consortium name="Pathogen Informatics"/>
            <person name="Doyle S."/>
        </authorList>
    </citation>
    <scope>NUCLEOTIDE SEQUENCE [LARGE SCALE GENOMIC DNA]</scope>
    <source>
        <strain evidence="1 2">NCTC13336</strain>
    </source>
</reference>
<dbReference type="InterPro" id="IPR052748">
    <property type="entry name" value="ISR_Activator"/>
</dbReference>
<evidence type="ECO:0000313" key="2">
    <source>
        <dbReference type="Proteomes" id="UP000254293"/>
    </source>
</evidence>
<accession>A0A377R3K7</accession>
<dbReference type="SMART" id="SM00671">
    <property type="entry name" value="SEL1"/>
    <property type="match status" value="11"/>
</dbReference>
<dbReference type="InterPro" id="IPR011990">
    <property type="entry name" value="TPR-like_helical_dom_sf"/>
</dbReference>
<dbReference type="InterPro" id="IPR006597">
    <property type="entry name" value="Sel1-like"/>
</dbReference>
<dbReference type="Proteomes" id="UP000254293">
    <property type="component" value="Unassembled WGS sequence"/>
</dbReference>
<proteinExistence type="predicted"/>
<dbReference type="RefSeq" id="WP_115308729.1">
    <property type="nucleotide sequence ID" value="NZ_CP091516.1"/>
</dbReference>
<keyword evidence="2" id="KW-1185">Reference proteome</keyword>
<dbReference type="PANTHER" id="PTHR45011">
    <property type="entry name" value="DAP3-BINDING CELL DEATH ENHANCER 1"/>
    <property type="match status" value="1"/>
</dbReference>
<dbReference type="OrthoDB" id="5365194at2"/>
<dbReference type="Gene3D" id="1.25.40.10">
    <property type="entry name" value="Tetratricopeptide repeat domain"/>
    <property type="match status" value="3"/>
</dbReference>
<evidence type="ECO:0000313" key="1">
    <source>
        <dbReference type="EMBL" id="STR02849.1"/>
    </source>
</evidence>
<gene>
    <name evidence="1" type="ORF">NCTC13336_01736</name>
</gene>
<dbReference type="Pfam" id="PF08238">
    <property type="entry name" value="Sel1"/>
    <property type="match status" value="11"/>
</dbReference>
<dbReference type="SUPFAM" id="SSF81901">
    <property type="entry name" value="HCP-like"/>
    <property type="match status" value="3"/>
</dbReference>
<dbReference type="EMBL" id="UGJJ01000002">
    <property type="protein sequence ID" value="STR02849.1"/>
    <property type="molecule type" value="Genomic_DNA"/>
</dbReference>
<sequence length="476" mass="53172">MTTENAETLFQQARQYLTAMPTDYTAALPLLERAAEAGHAEAAFQLGGCMQYGMGTEPNRVQATYWLRKAAEAGHTTARYNLALLREDNGINIETVLPAYLSLAEEGYTEAQVRVMHYYAEKNDDRAVYWAKQAAQKHHPQAQIFLAGHYQHSRTPNLPAAHALYQQAAAQGIVSAHWQLANQFLYGQGVPKNHTQALYHLRIAAEADISAAQAELGKLLLEGKYLPADPAEGIKWLNKAVRQEDDNACAFLAKQYLTGEHLVRDYKKAALFAAKAARHNHPEALCLLGDIRQYGLGIHADIERARQYYEHAVKYGSLVAMQRLLMLDSRSHVDNPAYNRETLELQQTLERNYQSGFALHYGIGVAQDFESAFAYYSMAARNGHPKAQTNLGMMYYNGEGVEADPKQAARWFTQAAMQGDTTAQYNLACLSYTGTGVPQDTEVACKWLQTAIDNGHDHPEELRKMMEQWQGQAQVG</sequence>
<name>A0A377R3K7_9NEIS</name>
<protein>
    <submittedName>
        <fullName evidence="1">Sel1 repeat</fullName>
    </submittedName>
</protein>
<dbReference type="AlphaFoldDB" id="A0A377R3K7"/>